<keyword evidence="3" id="KW-0328">Glycosyltransferase</keyword>
<dbReference type="Gene3D" id="3.90.176.10">
    <property type="entry name" value="Toxin ADP-ribosyltransferase, Chain A, domain 1"/>
    <property type="match status" value="1"/>
</dbReference>
<evidence type="ECO:0000256" key="4">
    <source>
        <dbReference type="ARBA" id="ARBA00022679"/>
    </source>
</evidence>
<organism evidence="8 9">
    <name type="scientific">Xanthobacter autotrophicus</name>
    <dbReference type="NCBI Taxonomy" id="280"/>
    <lineage>
        <taxon>Bacteria</taxon>
        <taxon>Pseudomonadati</taxon>
        <taxon>Pseudomonadota</taxon>
        <taxon>Alphaproteobacteria</taxon>
        <taxon>Hyphomicrobiales</taxon>
        <taxon>Xanthobacteraceae</taxon>
        <taxon>Xanthobacter</taxon>
    </lineage>
</organism>
<comment type="caution">
    <text evidence="8">The sequence shown here is derived from an EMBL/GenBank/DDBJ whole genome shotgun (WGS) entry which is preliminary data.</text>
</comment>
<reference evidence="8 9" key="1">
    <citation type="submission" date="2019-05" db="EMBL/GenBank/DDBJ databases">
        <authorList>
            <person name="Zhou X."/>
        </authorList>
    </citation>
    <scope>NUCLEOTIDE SEQUENCE [LARGE SCALE GENOMIC DNA]</scope>
    <source>
        <strain evidence="8 9">DSM 432</strain>
    </source>
</reference>
<dbReference type="GO" id="GO:0016779">
    <property type="term" value="F:nucleotidyltransferase activity"/>
    <property type="evidence" value="ECO:0007669"/>
    <property type="project" value="UniProtKB-KW"/>
</dbReference>
<evidence type="ECO:0000256" key="1">
    <source>
        <dbReference type="ARBA" id="ARBA00009558"/>
    </source>
</evidence>
<feature type="compositionally biased region" description="Basic and acidic residues" evidence="7">
    <location>
        <begin position="600"/>
        <end position="611"/>
    </location>
</feature>
<proteinExistence type="inferred from homology"/>
<dbReference type="RefSeq" id="WP_138398768.1">
    <property type="nucleotide sequence ID" value="NZ_JBAFVI010000001.1"/>
</dbReference>
<feature type="region of interest" description="Disordered" evidence="7">
    <location>
        <begin position="600"/>
        <end position="623"/>
    </location>
</feature>
<evidence type="ECO:0000313" key="9">
    <source>
        <dbReference type="Proteomes" id="UP000305131"/>
    </source>
</evidence>
<accession>A0A6C1KHV1</accession>
<dbReference type="InterPro" id="IPR000768">
    <property type="entry name" value="ART"/>
</dbReference>
<keyword evidence="4" id="KW-0808">Transferase</keyword>
<evidence type="ECO:0000313" key="8">
    <source>
        <dbReference type="EMBL" id="TLX43859.1"/>
    </source>
</evidence>
<evidence type="ECO:0000256" key="3">
    <source>
        <dbReference type="ARBA" id="ARBA00022676"/>
    </source>
</evidence>
<keyword evidence="5" id="KW-0548">Nucleotidyltransferase</keyword>
<gene>
    <name evidence="8" type="ORF">FBQ73_07095</name>
</gene>
<evidence type="ECO:0000256" key="6">
    <source>
        <dbReference type="ARBA" id="ARBA00047597"/>
    </source>
</evidence>
<evidence type="ECO:0000256" key="2">
    <source>
        <dbReference type="ARBA" id="ARBA00012031"/>
    </source>
</evidence>
<dbReference type="GO" id="GO:0106274">
    <property type="term" value="F:NAD+-protein-arginine ADP-ribosyltransferase activity"/>
    <property type="evidence" value="ECO:0007669"/>
    <property type="project" value="UniProtKB-EC"/>
</dbReference>
<dbReference type="EMBL" id="VAUP01000015">
    <property type="protein sequence ID" value="TLX43859.1"/>
    <property type="molecule type" value="Genomic_DNA"/>
</dbReference>
<evidence type="ECO:0000256" key="5">
    <source>
        <dbReference type="ARBA" id="ARBA00022695"/>
    </source>
</evidence>
<dbReference type="Pfam" id="PF01129">
    <property type="entry name" value="ART"/>
    <property type="match status" value="1"/>
</dbReference>
<name>A0A6C1KHV1_XANAU</name>
<dbReference type="PROSITE" id="PS51996">
    <property type="entry name" value="TR_MART"/>
    <property type="match status" value="1"/>
</dbReference>
<dbReference type="OrthoDB" id="952090at2"/>
<dbReference type="SUPFAM" id="SSF56399">
    <property type="entry name" value="ADP-ribosylation"/>
    <property type="match status" value="1"/>
</dbReference>
<dbReference type="AlphaFoldDB" id="A0A6C1KHV1"/>
<comment type="catalytic activity">
    <reaction evidence="6">
        <text>L-arginyl-[protein] + NAD(+) = N(omega)-(ADP-D-ribosyl)-L-arginyl-[protein] + nicotinamide + H(+)</text>
        <dbReference type="Rhea" id="RHEA:19149"/>
        <dbReference type="Rhea" id="RHEA-COMP:10532"/>
        <dbReference type="Rhea" id="RHEA-COMP:15087"/>
        <dbReference type="ChEBI" id="CHEBI:15378"/>
        <dbReference type="ChEBI" id="CHEBI:17154"/>
        <dbReference type="ChEBI" id="CHEBI:29965"/>
        <dbReference type="ChEBI" id="CHEBI:57540"/>
        <dbReference type="ChEBI" id="CHEBI:142554"/>
        <dbReference type="EC" id="2.4.2.31"/>
    </reaction>
</comment>
<comment type="similarity">
    <text evidence="1">Belongs to the Arg-specific ADP-ribosyltransferase family.</text>
</comment>
<evidence type="ECO:0000256" key="7">
    <source>
        <dbReference type="SAM" id="MobiDB-lite"/>
    </source>
</evidence>
<protein>
    <recommendedName>
        <fullName evidence="2">NAD(+)--protein-arginine ADP-ribosyltransferase</fullName>
        <ecNumber evidence="2">2.4.2.31</ecNumber>
    </recommendedName>
</protein>
<dbReference type="GeneID" id="95773221"/>
<feature type="region of interest" description="Disordered" evidence="7">
    <location>
        <begin position="346"/>
        <end position="372"/>
    </location>
</feature>
<feature type="compositionally biased region" description="Basic residues" evidence="7">
    <location>
        <begin position="353"/>
        <end position="365"/>
    </location>
</feature>
<dbReference type="Proteomes" id="UP000305131">
    <property type="component" value="Unassembled WGS sequence"/>
</dbReference>
<dbReference type="EC" id="2.4.2.31" evidence="2"/>
<sequence>MAKPTKKYLLELVAQHGPEIAKAFKASIASIKGSAQVGALTTMLEKGDISGALLAIGLDPAAFRKLDQSISDAFEEGGGKTAQTIPPVKTPDGLRMVVQFNARNDRAEQWLKDQSSTLIREIIEDQRQVIRTVLADGMARGLNPRDVALDLVGRLDPVTRTRQGGLIGLTSQQLEYVQRYRAELLSGDQAQLRNALARVRRDRKFDGAIRKAIAAGKPIDAAAAEKMVGRYSDRLLLLRGETIGRTEAMTALHQSQEEAYQQAIDKGALQSSHVRYFWRTAADERVRHSHAMIPGMNEKGAPHGTPFSSPLGPIRFPGDPNASAANRIGCRCWREAKVDFLAQAVEAEQKPKPAPKPKAPPKPKKPLPPEPVLLPQRYGPDGAAWPRVPSELADRVADELLTPTHPTWRKEIETILKSAPAPYRGLSIGQAGLINWYTGSGYRRLNKDLREGTGNWLTPIISDALNGALDAVTRKETGLVTRGLNVYSDAEITSTYAVGAAVEFPAFTSTGRGFSFGGNVRMIIEGLSGVDVKPLSRFRNENEVLFKAGTRFIVTGMAKRGNVYEIKLKEVADDKKSDDRVMLGGGFSDEAKRIFDQWREPQSDAEHRLADKMQSGGAGRRVR</sequence>